<proteinExistence type="predicted"/>
<comment type="caution">
    <text evidence="2">The sequence shown here is derived from an EMBL/GenBank/DDBJ whole genome shotgun (WGS) entry which is preliminary data.</text>
</comment>
<dbReference type="PANTHER" id="PTHR43377:SF1">
    <property type="entry name" value="BILIVERDIN REDUCTASE A"/>
    <property type="match status" value="1"/>
</dbReference>
<evidence type="ECO:0000313" key="3">
    <source>
        <dbReference type="Proteomes" id="UP000488506"/>
    </source>
</evidence>
<evidence type="ECO:0000313" key="2">
    <source>
        <dbReference type="EMBL" id="KAF0135229.1"/>
    </source>
</evidence>
<dbReference type="Pfam" id="PF01408">
    <property type="entry name" value="GFO_IDH_MocA"/>
    <property type="match status" value="1"/>
</dbReference>
<dbReference type="GO" id="GO:0000166">
    <property type="term" value="F:nucleotide binding"/>
    <property type="evidence" value="ECO:0007669"/>
    <property type="project" value="InterPro"/>
</dbReference>
<feature type="domain" description="Gfo/Idh/MocA-like oxidoreductase N-terminal" evidence="1">
    <location>
        <begin position="5"/>
        <end position="112"/>
    </location>
</feature>
<dbReference type="PANTHER" id="PTHR43377">
    <property type="entry name" value="BILIVERDIN REDUCTASE A"/>
    <property type="match status" value="1"/>
</dbReference>
<dbReference type="InterPro" id="IPR000683">
    <property type="entry name" value="Gfo/Idh/MocA-like_OxRdtase_N"/>
</dbReference>
<name>A0A833L2L5_UNCSA</name>
<dbReference type="Gene3D" id="3.30.360.10">
    <property type="entry name" value="Dihydrodipicolinate Reductase, domain 2"/>
    <property type="match status" value="1"/>
</dbReference>
<dbReference type="AlphaFoldDB" id="A0A833L2L5"/>
<reference evidence="2 3" key="1">
    <citation type="submission" date="2019-12" db="EMBL/GenBank/DDBJ databases">
        <authorList>
            <person name="Wolfe R."/>
            <person name="Danczak R."/>
            <person name="Wilkins M."/>
        </authorList>
    </citation>
    <scope>NUCLEOTIDE SEQUENCE [LARGE SCALE GENOMIC DNA]</scope>
    <source>
        <strain evidence="2">X2_MaxBin.013</strain>
    </source>
</reference>
<sequence length="316" mass="35614">MSKQNVILFGSDYMAEEYLKVLRAFGCQVSVIGRNQEKAVKLAEKYGATGFGGGVEALKNFSPKAADLVIIASAVESLKEVSCACLEKGYKNILVEKPGALNLFEFQEIKKKINADVIFRIAYNRRFYNSVLILKEKISADGGPVAAFFDFTDREKDIFSSPKSPQVLKRWGLANSTHVIDTAFYLVGLPVELTVMRDGTWERHPSGNVFVGCGKTSECLFSYFSTWAGGGRWNIEISTKTGRYKLSPLEELQFCKKDQFSWVNIDMPDNDDQRHKPGLYKMVKSILIDKDYSNLPDIDQQIDLAKSVNRIFNYED</sequence>
<dbReference type="SUPFAM" id="SSF51735">
    <property type="entry name" value="NAD(P)-binding Rossmann-fold domains"/>
    <property type="match status" value="1"/>
</dbReference>
<evidence type="ECO:0000259" key="1">
    <source>
        <dbReference type="Pfam" id="PF01408"/>
    </source>
</evidence>
<gene>
    <name evidence="2" type="ORF">FD145_55</name>
</gene>
<dbReference type="InterPro" id="IPR051450">
    <property type="entry name" value="Gfo/Idh/MocA_Oxidoreductases"/>
</dbReference>
<dbReference type="InterPro" id="IPR036291">
    <property type="entry name" value="NAD(P)-bd_dom_sf"/>
</dbReference>
<organism evidence="2 3">
    <name type="scientific">Candidatus Saganbacteria bacterium</name>
    <dbReference type="NCBI Taxonomy" id="2575572"/>
    <lineage>
        <taxon>Bacteria</taxon>
        <taxon>Bacillati</taxon>
        <taxon>Saganbacteria</taxon>
    </lineage>
</organism>
<dbReference type="Gene3D" id="3.40.50.720">
    <property type="entry name" value="NAD(P)-binding Rossmann-like Domain"/>
    <property type="match status" value="1"/>
</dbReference>
<protein>
    <submittedName>
        <fullName evidence="2">Dehydrogenase</fullName>
    </submittedName>
</protein>
<dbReference type="EMBL" id="WPAF01000001">
    <property type="protein sequence ID" value="KAF0135229.1"/>
    <property type="molecule type" value="Genomic_DNA"/>
</dbReference>
<dbReference type="Proteomes" id="UP000488506">
    <property type="component" value="Unassembled WGS sequence"/>
</dbReference>
<accession>A0A833L2L5</accession>